<proteinExistence type="predicted"/>
<dbReference type="RefSeq" id="XP_026744355.1">
    <property type="nucleotide sequence ID" value="XM_026888554.1"/>
</dbReference>
<evidence type="ECO:0000256" key="1">
    <source>
        <dbReference type="ARBA" id="ARBA00004123"/>
    </source>
</evidence>
<keyword evidence="6" id="KW-1185">Reference proteome</keyword>
<evidence type="ECO:0000256" key="4">
    <source>
        <dbReference type="ARBA" id="ARBA00022833"/>
    </source>
</evidence>
<dbReference type="GO" id="GO:0008270">
    <property type="term" value="F:zinc ion binding"/>
    <property type="evidence" value="ECO:0007669"/>
    <property type="project" value="UniProtKB-KW"/>
</dbReference>
<evidence type="ECO:0000256" key="5">
    <source>
        <dbReference type="ARBA" id="ARBA00023242"/>
    </source>
</evidence>
<sequence length="322" mass="37082">MVRLVEQAVKTSIQENEDDTDEDENDIMEMMSDEVNFILEDYLDSEHYMVAAVRCAAHTLQLAVQDALGSESSCILTMLSNAREVIKKLRTSVYQHLLKSMGAKKPVVDCPTRWSSTYDMLTRLLELRPMCTDNYELYLSETTWNSIEDTIASLKPTKILTNKLQKEQLSMGDFYLDWINCKIELKAINTTLACELHRNMEIREKVLFISKAFVAAAYLDPRINFLLTTNQVETAEQVLVSTWMRWRKLNKEDRDNTLFSSPVASTSTQQQNEKSQLEVFLDQSYNTQRGDPNYGCAGNDLDIKHQLKDFFNKQMPDSVAQH</sequence>
<evidence type="ECO:0000313" key="6">
    <source>
        <dbReference type="Proteomes" id="UP000322000"/>
    </source>
</evidence>
<accession>A0A7E5WU42</accession>
<dbReference type="InterPro" id="IPR052035">
    <property type="entry name" value="ZnF_BED_domain_contain"/>
</dbReference>
<dbReference type="OrthoDB" id="5103at2759"/>
<evidence type="ECO:0000313" key="7">
    <source>
        <dbReference type="RefSeq" id="XP_026744355.1"/>
    </source>
</evidence>
<organism evidence="6 7">
    <name type="scientific">Trichoplusia ni</name>
    <name type="common">Cabbage looper</name>
    <dbReference type="NCBI Taxonomy" id="7111"/>
    <lineage>
        <taxon>Eukaryota</taxon>
        <taxon>Metazoa</taxon>
        <taxon>Ecdysozoa</taxon>
        <taxon>Arthropoda</taxon>
        <taxon>Hexapoda</taxon>
        <taxon>Insecta</taxon>
        <taxon>Pterygota</taxon>
        <taxon>Neoptera</taxon>
        <taxon>Endopterygota</taxon>
        <taxon>Lepidoptera</taxon>
        <taxon>Glossata</taxon>
        <taxon>Ditrysia</taxon>
        <taxon>Noctuoidea</taxon>
        <taxon>Noctuidae</taxon>
        <taxon>Plusiinae</taxon>
        <taxon>Trichoplusia</taxon>
    </lineage>
</organism>
<dbReference type="KEGG" id="tnl:113505749"/>
<keyword evidence="3" id="KW-0863">Zinc-finger</keyword>
<dbReference type="SUPFAM" id="SSF53098">
    <property type="entry name" value="Ribonuclease H-like"/>
    <property type="match status" value="1"/>
</dbReference>
<dbReference type="InterPro" id="IPR012337">
    <property type="entry name" value="RNaseH-like_sf"/>
</dbReference>
<dbReference type="InParanoid" id="A0A7E5WU42"/>
<keyword evidence="4" id="KW-0862">Zinc</keyword>
<protein>
    <submittedName>
        <fullName evidence="7">Uncharacterized protein LOC113505749</fullName>
    </submittedName>
</protein>
<dbReference type="GeneID" id="113505749"/>
<reference evidence="7" key="1">
    <citation type="submission" date="2025-08" db="UniProtKB">
        <authorList>
            <consortium name="RefSeq"/>
        </authorList>
    </citation>
    <scope>IDENTIFICATION</scope>
</reference>
<keyword evidence="2" id="KW-0479">Metal-binding</keyword>
<dbReference type="Proteomes" id="UP000322000">
    <property type="component" value="Chromosome 27"/>
</dbReference>
<dbReference type="GO" id="GO:0005634">
    <property type="term" value="C:nucleus"/>
    <property type="evidence" value="ECO:0007669"/>
    <property type="project" value="UniProtKB-SubCell"/>
</dbReference>
<evidence type="ECO:0000256" key="2">
    <source>
        <dbReference type="ARBA" id="ARBA00022723"/>
    </source>
</evidence>
<gene>
    <name evidence="7" type="primary">LOC113505749</name>
</gene>
<name>A0A7E5WU42_TRINI</name>
<comment type="subcellular location">
    <subcellularLocation>
        <location evidence="1">Nucleus</location>
    </subcellularLocation>
</comment>
<dbReference type="PANTHER" id="PTHR46481:SF10">
    <property type="entry name" value="ZINC FINGER BED DOMAIN-CONTAINING PROTEIN 39"/>
    <property type="match status" value="1"/>
</dbReference>
<keyword evidence="5" id="KW-0539">Nucleus</keyword>
<dbReference type="AlphaFoldDB" id="A0A7E5WU42"/>
<evidence type="ECO:0000256" key="3">
    <source>
        <dbReference type="ARBA" id="ARBA00022771"/>
    </source>
</evidence>
<dbReference type="PANTHER" id="PTHR46481">
    <property type="entry name" value="ZINC FINGER BED DOMAIN-CONTAINING PROTEIN 4"/>
    <property type="match status" value="1"/>
</dbReference>